<dbReference type="InterPro" id="IPR001036">
    <property type="entry name" value="Acrflvin-R"/>
</dbReference>
<name>A0ABM6M9S2_9SPHN</name>
<dbReference type="Gene3D" id="1.20.1640.10">
    <property type="entry name" value="Multidrug efflux transporter AcrB transmembrane domain"/>
    <property type="match status" value="2"/>
</dbReference>
<feature type="transmembrane region" description="Helical" evidence="9">
    <location>
        <begin position="900"/>
        <end position="924"/>
    </location>
</feature>
<feature type="region of interest" description="Disordered" evidence="10">
    <location>
        <begin position="1047"/>
        <end position="1068"/>
    </location>
</feature>
<evidence type="ECO:0000313" key="11">
    <source>
        <dbReference type="EMBL" id="ASR52759.1"/>
    </source>
</evidence>
<feature type="transmembrane region" description="Helical" evidence="9">
    <location>
        <begin position="341"/>
        <end position="362"/>
    </location>
</feature>
<reference evidence="11 12" key="1">
    <citation type="submission" date="2017-03" db="EMBL/GenBank/DDBJ databases">
        <title>Complete genome sequence of Blastomonas fulva degrading microcsystin LR.</title>
        <authorList>
            <person name="Lee H.-g."/>
            <person name="Jin L."/>
            <person name="oh H.-M."/>
        </authorList>
    </citation>
    <scope>NUCLEOTIDE SEQUENCE [LARGE SCALE GENOMIC DNA]</scope>
    <source>
        <strain evidence="11 12">T2</strain>
    </source>
</reference>
<dbReference type="InterPro" id="IPR027463">
    <property type="entry name" value="AcrB_DN_DC_subdom"/>
</dbReference>
<dbReference type="SUPFAM" id="SSF82866">
    <property type="entry name" value="Multidrug efflux transporter AcrB transmembrane domain"/>
    <property type="match status" value="2"/>
</dbReference>
<organism evidence="11 12">
    <name type="scientific">Blastomonas fulva</name>
    <dbReference type="NCBI Taxonomy" id="1550728"/>
    <lineage>
        <taxon>Bacteria</taxon>
        <taxon>Pseudomonadati</taxon>
        <taxon>Pseudomonadota</taxon>
        <taxon>Alphaproteobacteria</taxon>
        <taxon>Sphingomonadales</taxon>
        <taxon>Sphingomonadaceae</taxon>
        <taxon>Blastomonas</taxon>
    </lineage>
</organism>
<dbReference type="Gene3D" id="3.30.70.1440">
    <property type="entry name" value="Multidrug efflux transporter AcrB pore domain"/>
    <property type="match status" value="1"/>
</dbReference>
<evidence type="ECO:0000256" key="6">
    <source>
        <dbReference type="ARBA" id="ARBA00022692"/>
    </source>
</evidence>
<evidence type="ECO:0000256" key="1">
    <source>
        <dbReference type="ARBA" id="ARBA00004429"/>
    </source>
</evidence>
<feature type="transmembrane region" description="Helical" evidence="9">
    <location>
        <begin position="397"/>
        <end position="416"/>
    </location>
</feature>
<feature type="transmembrane region" description="Helical" evidence="9">
    <location>
        <begin position="930"/>
        <end position="954"/>
    </location>
</feature>
<feature type="transmembrane region" description="Helical" evidence="9">
    <location>
        <begin position="12"/>
        <end position="32"/>
    </location>
</feature>
<evidence type="ECO:0000256" key="7">
    <source>
        <dbReference type="ARBA" id="ARBA00022989"/>
    </source>
</evidence>
<sequence length="1068" mass="113548">MRIAHFCIDRPIFAAVLSILIVIFGVVAYPSLPVSQYPEIAPPTVVVSASFPGATAETIADVVAAPLEESINGVEDMLYMSSSSTGDGNLAITVTFAQGTDVDQAQVLVQNRVSTAEPRLPQEVRQIGVTVRKNSPDLLLVANFYSPDGSLPQQYISNYATLQIIDRISRIDGIGSARLFGGRDYNMRVWIDPELAASRNLTVDEIVGKIRAQNAQVSAGSIGQPPFNTNGTAFQLGVQTQGRLSSPEEFGQIVVKRDGLALTRLADVARIELGAQDYSINAFSSGRPTVALAISQLPGSNALTVAKEVEDELKRASGDFPPGMTYSIPYNPTTYVEASIAAVQDTLIEAIILVAIVVLVFLQSWRAAVIPIIAIPIALAGAIAVLAALGFSLNSLSLFGMVLAIGIVVDDAIVVVENVERLMEEEGLSPFDAAHKTMDEVSGALIAIALVLCGVFIPTAFIPGISGAFYQQFAVTIAGATAFSAFVSLTLSPALAALLLRPRTHGEQDIPAGWRGWGKKFARGFNRGFAKLSERYGRLTARTIRSLMFMGLAYLALIAVAGWRFTATPAGFIPAQDQGYLIGVVQMPPGASLQRTTAAVETAQAIALKNASVVSTIAFAGFDGATFTNAPNAAAIFITLKEAGTRVSSEDVANELRGAMSSITAGNILVIAPPPVAGLGTGGGFKMIIEDRGNAGLQALEGAAFAMMGAANQTEGITSAFTTFNTRTPRLFADIDRARAEQLGVPVENIFSTLGTYLGSSYINDFNFLGRTFRVTAQADAPYRDDISDIGRLRTRSSSGQMVPLDAVMNLRNDSGAYRVVRYNLYRSAELQGDTMPGYSSGQSLDTMEALARRTLAQGFDFEWTELAFQQKAAGNTGTLVFLLGVVFVFLLLAAQYESLVLPLAVILIVPMCLLAAILGVNLMGRDNNILTQIGLVVLIGLAAKNAILIVEFAKHNEDHGQSILEAARHAAAQRLRPILMTSLAFILGVLPLVISSGPGSEMRQALGIAVFFGMIGVTIFGLLFTPAFYVMVRTLEDRIKAWSAGRKRADLPPPAPPAQPVVEGSQP</sequence>
<evidence type="ECO:0000256" key="3">
    <source>
        <dbReference type="ARBA" id="ARBA00022448"/>
    </source>
</evidence>
<comment type="subcellular location">
    <subcellularLocation>
        <location evidence="1 9">Cell inner membrane</location>
        <topology evidence="1 9">Multi-pass membrane protein</topology>
    </subcellularLocation>
</comment>
<dbReference type="Pfam" id="PF00873">
    <property type="entry name" value="ACR_tran"/>
    <property type="match status" value="1"/>
</dbReference>
<evidence type="ECO:0000256" key="10">
    <source>
        <dbReference type="SAM" id="MobiDB-lite"/>
    </source>
</evidence>
<evidence type="ECO:0000256" key="2">
    <source>
        <dbReference type="ARBA" id="ARBA00010942"/>
    </source>
</evidence>
<keyword evidence="6 9" id="KW-0812">Transmembrane</keyword>
<dbReference type="NCBIfam" id="NF000282">
    <property type="entry name" value="RND_permease_1"/>
    <property type="match status" value="1"/>
</dbReference>
<gene>
    <name evidence="11" type="ORF">B5J99_15895</name>
</gene>
<feature type="transmembrane region" description="Helical" evidence="9">
    <location>
        <begin position="547"/>
        <end position="565"/>
    </location>
</feature>
<dbReference type="Gene3D" id="3.30.70.1430">
    <property type="entry name" value="Multidrug efflux transporter AcrB pore domain"/>
    <property type="match status" value="2"/>
</dbReference>
<evidence type="ECO:0000313" key="12">
    <source>
        <dbReference type="Proteomes" id="UP000258016"/>
    </source>
</evidence>
<feature type="transmembrane region" description="Helical" evidence="9">
    <location>
        <begin position="369"/>
        <end position="391"/>
    </location>
</feature>
<proteinExistence type="inferred from homology"/>
<dbReference type="Gene3D" id="3.30.70.1320">
    <property type="entry name" value="Multidrug efflux transporter AcrB pore domain like"/>
    <property type="match status" value="1"/>
</dbReference>
<dbReference type="RefSeq" id="WP_117352948.1">
    <property type="nucleotide sequence ID" value="NZ_CP020083.1"/>
</dbReference>
<keyword evidence="3 9" id="KW-0813">Transport</keyword>
<keyword evidence="5 9" id="KW-0997">Cell inner membrane</keyword>
<dbReference type="Proteomes" id="UP000258016">
    <property type="component" value="Chromosome"/>
</dbReference>
<feature type="transmembrane region" description="Helical" evidence="9">
    <location>
        <begin position="975"/>
        <end position="995"/>
    </location>
</feature>
<feature type="transmembrane region" description="Helical" evidence="9">
    <location>
        <begin position="477"/>
        <end position="500"/>
    </location>
</feature>
<evidence type="ECO:0000256" key="9">
    <source>
        <dbReference type="RuleBase" id="RU364070"/>
    </source>
</evidence>
<accession>A0ABM6M9S2</accession>
<comment type="similarity">
    <text evidence="2 9">Belongs to the resistance-nodulation-cell division (RND) (TC 2.A.6) family.</text>
</comment>
<dbReference type="SUPFAM" id="SSF82693">
    <property type="entry name" value="Multidrug efflux transporter AcrB pore domain, PN1, PN2, PC1 and PC2 subdomains"/>
    <property type="match status" value="4"/>
</dbReference>
<keyword evidence="8 9" id="KW-0472">Membrane</keyword>
<keyword evidence="4" id="KW-1003">Cell membrane</keyword>
<evidence type="ECO:0000256" key="4">
    <source>
        <dbReference type="ARBA" id="ARBA00022475"/>
    </source>
</evidence>
<dbReference type="SUPFAM" id="SSF82714">
    <property type="entry name" value="Multidrug efflux transporter AcrB TolC docking domain, DN and DC subdomains"/>
    <property type="match status" value="2"/>
</dbReference>
<evidence type="ECO:0000256" key="8">
    <source>
        <dbReference type="ARBA" id="ARBA00023136"/>
    </source>
</evidence>
<dbReference type="Gene3D" id="3.30.2090.10">
    <property type="entry name" value="Multidrug efflux transporter AcrB TolC docking domain, DN and DC subdomains"/>
    <property type="match status" value="2"/>
</dbReference>
<dbReference type="EMBL" id="CP020083">
    <property type="protein sequence ID" value="ASR52759.1"/>
    <property type="molecule type" value="Genomic_DNA"/>
</dbReference>
<dbReference type="InterPro" id="IPR004764">
    <property type="entry name" value="MdtF-like"/>
</dbReference>
<keyword evidence="12" id="KW-1185">Reference proteome</keyword>
<feature type="transmembrane region" description="Helical" evidence="9">
    <location>
        <begin position="1007"/>
        <end position="1033"/>
    </location>
</feature>
<dbReference type="NCBIfam" id="TIGR00915">
    <property type="entry name" value="2A0602"/>
    <property type="match status" value="1"/>
</dbReference>
<protein>
    <recommendedName>
        <fullName evidence="9">Efflux pump membrane transporter</fullName>
    </recommendedName>
</protein>
<keyword evidence="7 9" id="KW-1133">Transmembrane helix</keyword>
<feature type="transmembrane region" description="Helical" evidence="9">
    <location>
        <begin position="873"/>
        <end position="893"/>
    </location>
</feature>
<dbReference type="PANTHER" id="PTHR32063">
    <property type="match status" value="1"/>
</dbReference>
<dbReference type="GeneID" id="303487071"/>
<dbReference type="PANTHER" id="PTHR32063:SF11">
    <property type="entry name" value="CATION OR DRUG EFFLUX SYSTEM PROTEIN"/>
    <property type="match status" value="1"/>
</dbReference>
<feature type="transmembrane region" description="Helical" evidence="9">
    <location>
        <begin position="444"/>
        <end position="465"/>
    </location>
</feature>
<dbReference type="PRINTS" id="PR00702">
    <property type="entry name" value="ACRIFLAVINRP"/>
</dbReference>
<evidence type="ECO:0000256" key="5">
    <source>
        <dbReference type="ARBA" id="ARBA00022519"/>
    </source>
</evidence>